<accession>A0A523RZK8</accession>
<dbReference type="InterPro" id="IPR016166">
    <property type="entry name" value="FAD-bd_PCMH"/>
</dbReference>
<comment type="cofactor">
    <cofactor evidence="1">
        <name>FAD</name>
        <dbReference type="ChEBI" id="CHEBI:57692"/>
    </cofactor>
</comment>
<dbReference type="Gene3D" id="3.30.43.10">
    <property type="entry name" value="Uridine Diphospho-n-acetylenolpyruvylglucosamine Reductase, domain 2"/>
    <property type="match status" value="1"/>
</dbReference>
<dbReference type="InterPro" id="IPR016164">
    <property type="entry name" value="FAD-linked_Oxase-like_C"/>
</dbReference>
<dbReference type="AlphaFoldDB" id="A0A523RZK8"/>
<dbReference type="InterPro" id="IPR016167">
    <property type="entry name" value="FAD-bd_PCMH_sub1"/>
</dbReference>
<protein>
    <submittedName>
        <fullName evidence="6">FAD-binding protein</fullName>
    </submittedName>
</protein>
<dbReference type="Gene3D" id="3.30.70.2190">
    <property type="match status" value="1"/>
</dbReference>
<evidence type="ECO:0000313" key="7">
    <source>
        <dbReference type="Proteomes" id="UP000316360"/>
    </source>
</evidence>
<organism evidence="6 7">
    <name type="scientific">Aerophobetes bacterium</name>
    <dbReference type="NCBI Taxonomy" id="2030807"/>
    <lineage>
        <taxon>Bacteria</taxon>
        <taxon>Candidatus Aerophobota</taxon>
    </lineage>
</organism>
<evidence type="ECO:0000256" key="2">
    <source>
        <dbReference type="ARBA" id="ARBA00022630"/>
    </source>
</evidence>
<dbReference type="InterPro" id="IPR004113">
    <property type="entry name" value="FAD-bd_oxidored_4_C"/>
</dbReference>
<dbReference type="Gene3D" id="1.10.45.10">
    <property type="entry name" value="Vanillyl-alcohol Oxidase, Chain A, domain 4"/>
    <property type="match status" value="1"/>
</dbReference>
<evidence type="ECO:0000256" key="3">
    <source>
        <dbReference type="ARBA" id="ARBA00022827"/>
    </source>
</evidence>
<dbReference type="PROSITE" id="PS51387">
    <property type="entry name" value="FAD_PCMH"/>
    <property type="match status" value="1"/>
</dbReference>
<dbReference type="EMBL" id="SOKJ01000170">
    <property type="protein sequence ID" value="TET11217.1"/>
    <property type="molecule type" value="Genomic_DNA"/>
</dbReference>
<evidence type="ECO:0000259" key="5">
    <source>
        <dbReference type="PROSITE" id="PS51387"/>
    </source>
</evidence>
<dbReference type="FunFam" id="1.10.45.10:FF:000001">
    <property type="entry name" value="D-lactate dehydrogenase mitochondrial"/>
    <property type="match status" value="1"/>
</dbReference>
<dbReference type="PANTHER" id="PTHR42934:SF2">
    <property type="entry name" value="GLYCOLATE OXIDASE SUBUNIT GLCD"/>
    <property type="match status" value="1"/>
</dbReference>
<dbReference type="SUPFAM" id="SSF56176">
    <property type="entry name" value="FAD-binding/transporter-associated domain-like"/>
    <property type="match status" value="1"/>
</dbReference>
<feature type="domain" description="FAD-binding PCMH-type" evidence="5">
    <location>
        <begin position="40"/>
        <end position="219"/>
    </location>
</feature>
<dbReference type="GO" id="GO:0016491">
    <property type="term" value="F:oxidoreductase activity"/>
    <property type="evidence" value="ECO:0007669"/>
    <property type="project" value="UniProtKB-KW"/>
</dbReference>
<dbReference type="Gene3D" id="3.30.70.2740">
    <property type="match status" value="1"/>
</dbReference>
<proteinExistence type="predicted"/>
<dbReference type="PANTHER" id="PTHR42934">
    <property type="entry name" value="GLYCOLATE OXIDASE SUBUNIT GLCD"/>
    <property type="match status" value="1"/>
</dbReference>
<gene>
    <name evidence="6" type="ORF">E3J84_03145</name>
</gene>
<dbReference type="InterPro" id="IPR006094">
    <property type="entry name" value="Oxid_FAD_bind_N"/>
</dbReference>
<dbReference type="GO" id="GO:0071949">
    <property type="term" value="F:FAD binding"/>
    <property type="evidence" value="ECO:0007669"/>
    <property type="project" value="InterPro"/>
</dbReference>
<dbReference type="SUPFAM" id="SSF55103">
    <property type="entry name" value="FAD-linked oxidases, C-terminal domain"/>
    <property type="match status" value="1"/>
</dbReference>
<dbReference type="InterPro" id="IPR016171">
    <property type="entry name" value="Vanillyl_alc_oxidase_C-sub2"/>
</dbReference>
<keyword evidence="4" id="KW-0560">Oxidoreductase</keyword>
<keyword evidence="2" id="KW-0285">Flavoprotein</keyword>
<dbReference type="Gene3D" id="3.30.465.10">
    <property type="match status" value="1"/>
</dbReference>
<dbReference type="InterPro" id="IPR036318">
    <property type="entry name" value="FAD-bd_PCMH-like_sf"/>
</dbReference>
<reference evidence="6 7" key="1">
    <citation type="submission" date="2019-03" db="EMBL/GenBank/DDBJ databases">
        <title>Metabolic potential of uncultured bacteria and archaea associated with petroleum seepage in deep-sea sediments.</title>
        <authorList>
            <person name="Dong X."/>
            <person name="Hubert C."/>
        </authorList>
    </citation>
    <scope>NUCLEOTIDE SEQUENCE [LARGE SCALE GENOMIC DNA]</scope>
    <source>
        <strain evidence="6">E44_bin7</strain>
    </source>
</reference>
<evidence type="ECO:0000256" key="4">
    <source>
        <dbReference type="ARBA" id="ARBA00023002"/>
    </source>
</evidence>
<name>A0A523RZK8_UNCAE</name>
<evidence type="ECO:0000313" key="6">
    <source>
        <dbReference type="EMBL" id="TET11217.1"/>
    </source>
</evidence>
<dbReference type="Pfam" id="PF01565">
    <property type="entry name" value="FAD_binding_4"/>
    <property type="match status" value="1"/>
</dbReference>
<keyword evidence="3" id="KW-0274">FAD</keyword>
<dbReference type="InterPro" id="IPR016169">
    <property type="entry name" value="FAD-bd_PCMH_sub2"/>
</dbReference>
<sequence>MYGKVTSQVMEKLKEIVGEAALLTDKVDKEGYSHDETTGLRHLPEVVVRPNNTDQVAKILLLVNEEKIPLTPRGGGTGLSGGAIPIFGGIVLSLERMNRILEVDRDNLMITVESGVITGELRREVEKYSLFYPINPASLDSCTIGGNVAQSTAAANTVKYGSTKDYVCGLEAVLPTGEVIKMGGKLVKNATGYKLMNLLVGSEGTLAVITRVILRLLPLPEIKVNLLVPFNDLISCSKAIRQIIKSKIIPTTLDFMDNECIKACEKFLKKELPFNQAKVHLLIEIDGGKEDNLEEKNIKIGEICFENKALDVLIAEDRPTQERLWEARQNVREALMSVSAVIDEEDVVVPRSELTYLLEGLEKISKRYSLPIINYGHPGDGNVHANILKKDMSKEKWKKVVPRMVKEIFELTLSLGGMISGEHGIGIAKKRYLPLAIDSTQIELMRRIKRTFDPNNILNPGKMFDVYQ</sequence>
<evidence type="ECO:0000256" key="1">
    <source>
        <dbReference type="ARBA" id="ARBA00001974"/>
    </source>
</evidence>
<comment type="caution">
    <text evidence="6">The sequence shown here is derived from an EMBL/GenBank/DDBJ whole genome shotgun (WGS) entry which is preliminary data.</text>
</comment>
<dbReference type="Pfam" id="PF02913">
    <property type="entry name" value="FAD-oxidase_C"/>
    <property type="match status" value="1"/>
</dbReference>
<dbReference type="InterPro" id="IPR051914">
    <property type="entry name" value="FAD-linked_OxidoTrans_Type4"/>
</dbReference>
<dbReference type="Proteomes" id="UP000316360">
    <property type="component" value="Unassembled WGS sequence"/>
</dbReference>